<evidence type="ECO:0000313" key="3">
    <source>
        <dbReference type="EMBL" id="ESK85955.1"/>
    </source>
</evidence>
<organism evidence="3 4">
    <name type="scientific">Moniliophthora roreri (strain MCA 2997)</name>
    <name type="common">Cocoa frosty pod rot fungus</name>
    <name type="synonym">Crinipellis roreri</name>
    <dbReference type="NCBI Taxonomy" id="1381753"/>
    <lineage>
        <taxon>Eukaryota</taxon>
        <taxon>Fungi</taxon>
        <taxon>Dikarya</taxon>
        <taxon>Basidiomycota</taxon>
        <taxon>Agaricomycotina</taxon>
        <taxon>Agaricomycetes</taxon>
        <taxon>Agaricomycetidae</taxon>
        <taxon>Agaricales</taxon>
        <taxon>Marasmiineae</taxon>
        <taxon>Marasmiaceae</taxon>
        <taxon>Moniliophthora</taxon>
    </lineage>
</organism>
<dbReference type="InterPro" id="IPR001810">
    <property type="entry name" value="F-box_dom"/>
</dbReference>
<dbReference type="KEGG" id="mrr:Moror_9495"/>
<evidence type="ECO:0000259" key="2">
    <source>
        <dbReference type="Pfam" id="PF12937"/>
    </source>
</evidence>
<comment type="caution">
    <text evidence="3">The sequence shown here is derived from an EMBL/GenBank/DDBJ whole genome shotgun (WGS) entry which is preliminary data.</text>
</comment>
<evidence type="ECO:0000256" key="1">
    <source>
        <dbReference type="SAM" id="MobiDB-lite"/>
    </source>
</evidence>
<dbReference type="SUPFAM" id="SSF52047">
    <property type="entry name" value="RNI-like"/>
    <property type="match status" value="1"/>
</dbReference>
<evidence type="ECO:0000313" key="4">
    <source>
        <dbReference type="Proteomes" id="UP000017559"/>
    </source>
</evidence>
<dbReference type="SUPFAM" id="SSF81383">
    <property type="entry name" value="F-box domain"/>
    <property type="match status" value="1"/>
</dbReference>
<proteinExistence type="predicted"/>
<dbReference type="Gene3D" id="3.80.10.10">
    <property type="entry name" value="Ribonuclease Inhibitor"/>
    <property type="match status" value="1"/>
</dbReference>
<dbReference type="InterPro" id="IPR036047">
    <property type="entry name" value="F-box-like_dom_sf"/>
</dbReference>
<dbReference type="HOGENOM" id="CLU_018544_12_3_1"/>
<reference evidence="3 4" key="1">
    <citation type="journal article" date="2014" name="BMC Genomics">
        <title>Genome and secretome analysis of the hemibiotrophic fungal pathogen, Moniliophthora roreri, which causes frosty pod rot disease of cacao: mechanisms of the biotrophic and necrotrophic phases.</title>
        <authorList>
            <person name="Meinhardt L.W."/>
            <person name="Costa G.G.L."/>
            <person name="Thomazella D.P.T."/>
            <person name="Teixeira P.J.P.L."/>
            <person name="Carazzolle M.F."/>
            <person name="Schuster S.C."/>
            <person name="Carlson J.E."/>
            <person name="Guiltinan M.J."/>
            <person name="Mieczkowski P."/>
            <person name="Farmer A."/>
            <person name="Ramaraj T."/>
            <person name="Crozier J."/>
            <person name="Davis R.E."/>
            <person name="Shao J."/>
            <person name="Melnick R.L."/>
            <person name="Pereira G.A.G."/>
            <person name="Bailey B.A."/>
        </authorList>
    </citation>
    <scope>NUCLEOTIDE SEQUENCE [LARGE SCALE GENOMIC DNA]</scope>
    <source>
        <strain evidence="3 4">MCA 2997</strain>
    </source>
</reference>
<protein>
    <recommendedName>
        <fullName evidence="2">F-box domain-containing protein</fullName>
    </recommendedName>
</protein>
<dbReference type="Gene3D" id="1.20.1280.50">
    <property type="match status" value="1"/>
</dbReference>
<dbReference type="Pfam" id="PF12937">
    <property type="entry name" value="F-box-like"/>
    <property type="match status" value="1"/>
</dbReference>
<accession>V2X0H3</accession>
<dbReference type="AlphaFoldDB" id="V2X0H3"/>
<keyword evidence="4" id="KW-1185">Reference proteome</keyword>
<feature type="domain" description="F-box" evidence="2">
    <location>
        <begin position="98"/>
        <end position="158"/>
    </location>
</feature>
<dbReference type="InterPro" id="IPR032675">
    <property type="entry name" value="LRR_dom_sf"/>
</dbReference>
<gene>
    <name evidence="3" type="ORF">Moror_9495</name>
</gene>
<dbReference type="EMBL" id="AWSO01000997">
    <property type="protein sequence ID" value="ESK85955.1"/>
    <property type="molecule type" value="Genomic_DNA"/>
</dbReference>
<name>V2X0H3_MONRO</name>
<dbReference type="OrthoDB" id="2856637at2759"/>
<feature type="region of interest" description="Disordered" evidence="1">
    <location>
        <begin position="542"/>
        <end position="562"/>
    </location>
</feature>
<feature type="compositionally biased region" description="Acidic residues" evidence="1">
    <location>
        <begin position="547"/>
        <end position="562"/>
    </location>
</feature>
<sequence length="562" mass="64309">MEKVLNFESPVQLCGKCCFAFPSNNERNTRVARLNDYIKEKPANHVPFDHEIPVLAPLLRQAEDELAAYDDAMEILRRKRDDLYILKERARGMIRPSIRRLPPELLLRIFTMCESSMLGAHNPLQPICHTILTLSHVCAHWRATTSSKSTLWSNIYIRFKVRDDKAIARRIHSFTKFCLEKSKTRPLNIYFDTPSEPDGYRDEYDDWIPYSHKLHRRTLREVVKHGSRWRDITLNLQDDTIDLPDALPFLESLNVRMDKRTNFEDRADTPSGPIFTPCLRHLQTHNIETSVLTRLDTRSLVRFSTNIRDSVFILKVLRDSPTLREVTLFMPIDAFDGTPTPGNVVHSQLQCLKTFYSPRSSGIFQHLSLPSLTFLDVSCERPNLGNDGSALLAFLQRSRPPLSKLTIRDFSFTPEDWTHILKLLPSVTELRFHDFSGSLEQTITTQLLEPLTISASSSTSGDILLPNLTALGINVFKPFDGKVVLDMVRSRLSRAERAGAKRLEYLFLDCYEHHLGHHAYDVLYQLGVDGELDVYADLIPETSSETCDSDSDSDDSDDSSED</sequence>
<dbReference type="Proteomes" id="UP000017559">
    <property type="component" value="Unassembled WGS sequence"/>
</dbReference>